<protein>
    <submittedName>
        <fullName evidence="2">Uncharacterized protein</fullName>
    </submittedName>
</protein>
<dbReference type="AlphaFoldDB" id="A0A0F9L7D1"/>
<sequence>MIYKQYARERLSPTSSTGFTASNLPPTNKPQVQYAAIQSIGGDIFFRTDGSAATILTGNKLTENSRVEIHGTEALTNFRCIDDGDSAQVECKYMGAGG</sequence>
<name>A0A0F9L7D1_9ZZZZ</name>
<feature type="region of interest" description="Disordered" evidence="1">
    <location>
        <begin position="1"/>
        <end position="27"/>
    </location>
</feature>
<proteinExistence type="predicted"/>
<organism evidence="2">
    <name type="scientific">marine sediment metagenome</name>
    <dbReference type="NCBI Taxonomy" id="412755"/>
    <lineage>
        <taxon>unclassified sequences</taxon>
        <taxon>metagenomes</taxon>
        <taxon>ecological metagenomes</taxon>
    </lineage>
</organism>
<feature type="compositionally biased region" description="Basic and acidic residues" evidence="1">
    <location>
        <begin position="1"/>
        <end position="11"/>
    </location>
</feature>
<evidence type="ECO:0000313" key="2">
    <source>
        <dbReference type="EMBL" id="KKM90799.1"/>
    </source>
</evidence>
<reference evidence="2" key="1">
    <citation type="journal article" date="2015" name="Nature">
        <title>Complex archaea that bridge the gap between prokaryotes and eukaryotes.</title>
        <authorList>
            <person name="Spang A."/>
            <person name="Saw J.H."/>
            <person name="Jorgensen S.L."/>
            <person name="Zaremba-Niedzwiedzka K."/>
            <person name="Martijn J."/>
            <person name="Lind A.E."/>
            <person name="van Eijk R."/>
            <person name="Schleper C."/>
            <person name="Guy L."/>
            <person name="Ettema T.J."/>
        </authorList>
    </citation>
    <scope>NUCLEOTIDE SEQUENCE</scope>
</reference>
<comment type="caution">
    <text evidence="2">The sequence shown here is derived from an EMBL/GenBank/DDBJ whole genome shotgun (WGS) entry which is preliminary data.</text>
</comment>
<dbReference type="EMBL" id="LAZR01006625">
    <property type="protein sequence ID" value="KKM90799.1"/>
    <property type="molecule type" value="Genomic_DNA"/>
</dbReference>
<feature type="compositionally biased region" description="Polar residues" evidence="1">
    <location>
        <begin position="12"/>
        <end position="27"/>
    </location>
</feature>
<accession>A0A0F9L7D1</accession>
<evidence type="ECO:0000256" key="1">
    <source>
        <dbReference type="SAM" id="MobiDB-lite"/>
    </source>
</evidence>
<gene>
    <name evidence="2" type="ORF">LCGC14_1235020</name>
</gene>